<dbReference type="Proteomes" id="UP001151518">
    <property type="component" value="Unassembled WGS sequence"/>
</dbReference>
<feature type="compositionally biased region" description="Basic and acidic residues" evidence="3">
    <location>
        <begin position="348"/>
        <end position="370"/>
    </location>
</feature>
<dbReference type="GO" id="GO:0003723">
    <property type="term" value="F:RNA binding"/>
    <property type="evidence" value="ECO:0007669"/>
    <property type="project" value="UniProtKB-UniRule"/>
</dbReference>
<feature type="compositionally biased region" description="Basic and acidic residues" evidence="3">
    <location>
        <begin position="94"/>
        <end position="107"/>
    </location>
</feature>
<feature type="compositionally biased region" description="Polar residues" evidence="3">
    <location>
        <begin position="1"/>
        <end position="12"/>
    </location>
</feature>
<feature type="domain" description="K Homology" evidence="4">
    <location>
        <begin position="421"/>
        <end position="491"/>
    </location>
</feature>
<dbReference type="PANTHER" id="PTHR10288">
    <property type="entry name" value="KH DOMAIN CONTAINING RNA BINDING PROTEIN"/>
    <property type="match status" value="1"/>
</dbReference>
<dbReference type="PROSITE" id="PS50084">
    <property type="entry name" value="KH_TYPE_1"/>
    <property type="match status" value="3"/>
</dbReference>
<name>A0A9W8KYW1_9FUNG</name>
<feature type="domain" description="K Homology" evidence="4">
    <location>
        <begin position="195"/>
        <end position="267"/>
    </location>
</feature>
<evidence type="ECO:0000313" key="5">
    <source>
        <dbReference type="EMBL" id="KAJ2678111.1"/>
    </source>
</evidence>
<feature type="compositionally biased region" description="Basic and acidic residues" evidence="3">
    <location>
        <begin position="403"/>
        <end position="426"/>
    </location>
</feature>
<comment type="caution">
    <text evidence="5">The sequence shown here is derived from an EMBL/GenBank/DDBJ whole genome shotgun (WGS) entry which is preliminary data.</text>
</comment>
<evidence type="ECO:0000256" key="2">
    <source>
        <dbReference type="PROSITE-ProRule" id="PRU00117"/>
    </source>
</evidence>
<feature type="region of interest" description="Disordered" evidence="3">
    <location>
        <begin position="86"/>
        <end position="107"/>
    </location>
</feature>
<dbReference type="AlphaFoldDB" id="A0A9W8KYW1"/>
<gene>
    <name evidence="5" type="primary">HEK2_1</name>
    <name evidence="5" type="ORF">GGI25_002615</name>
</gene>
<evidence type="ECO:0000256" key="3">
    <source>
        <dbReference type="SAM" id="MobiDB-lite"/>
    </source>
</evidence>
<sequence length="498" mass="55301">MISLANKQQTALDETRNPNKESTNTMHRPKPGAVNTSKEGNVENIRFVICKKSAVVNIDELYSDTVPIDVDDMEPLATLDSIKLPELPESPEINPKETTHQAATGEKEEGDLTVRLIFPSEDGGMLIGKDGRHINKLKHNTSATWTITRGNADQEDRIVTICGSLGHVAEAVYHLAEHINVQSRSNNKPRDSESNVLLLRLLFPLKSIGPILGTGGSRIASMRAKPGITRLHIYQDTIPFTQERIVEVCGTTRALETAVRSMLRATKSELNQLQKASILYQPVKNGLCQMILRENGQRASLFSSSPSSYRPHPKKHAQNSPPSSTDDTCENRKRSISMLDLDDVDSQVDDRSSSDQKRSRRMTDNGEYRYKSSRSHHSARSPDRSAQLRKGESSKTSRSRPPSRHDRNSSSSSSDRRRSRDERKEKLVIPDSVAGRLIGRSGSYLASLQSRSGAQITLSPRVPEMQDRVVTVSGGSDEVDRACRLIKSSVRGFERSNT</sequence>
<keyword evidence="1" id="KW-0677">Repeat</keyword>
<dbReference type="InterPro" id="IPR004088">
    <property type="entry name" value="KH_dom_type_1"/>
</dbReference>
<dbReference type="EMBL" id="JANBTW010000024">
    <property type="protein sequence ID" value="KAJ2678111.1"/>
    <property type="molecule type" value="Genomic_DNA"/>
</dbReference>
<dbReference type="Pfam" id="PF00013">
    <property type="entry name" value="KH_1"/>
    <property type="match status" value="3"/>
</dbReference>
<feature type="domain" description="K Homology" evidence="4">
    <location>
        <begin position="110"/>
        <end position="180"/>
    </location>
</feature>
<proteinExistence type="predicted"/>
<protein>
    <submittedName>
        <fullName evidence="5">RNA binding protein, heterogenous nuclear RNP-K like protein</fullName>
    </submittedName>
</protein>
<evidence type="ECO:0000256" key="1">
    <source>
        <dbReference type="ARBA" id="ARBA00022737"/>
    </source>
</evidence>
<accession>A0A9W8KYW1</accession>
<dbReference type="SMART" id="SM00322">
    <property type="entry name" value="KH"/>
    <property type="match status" value="3"/>
</dbReference>
<evidence type="ECO:0000259" key="4">
    <source>
        <dbReference type="SMART" id="SM00322"/>
    </source>
</evidence>
<dbReference type="CDD" id="cd00105">
    <property type="entry name" value="KH-I"/>
    <property type="match status" value="1"/>
</dbReference>
<keyword evidence="2" id="KW-0694">RNA-binding</keyword>
<dbReference type="OrthoDB" id="442947at2759"/>
<dbReference type="InterPro" id="IPR004087">
    <property type="entry name" value="KH_dom"/>
</dbReference>
<feature type="region of interest" description="Disordered" evidence="3">
    <location>
        <begin position="301"/>
        <end position="426"/>
    </location>
</feature>
<dbReference type="InterPro" id="IPR036612">
    <property type="entry name" value="KH_dom_type_1_sf"/>
</dbReference>
<reference evidence="5" key="1">
    <citation type="submission" date="2022-07" db="EMBL/GenBank/DDBJ databases">
        <title>Phylogenomic reconstructions and comparative analyses of Kickxellomycotina fungi.</title>
        <authorList>
            <person name="Reynolds N.K."/>
            <person name="Stajich J.E."/>
            <person name="Barry K."/>
            <person name="Grigoriev I.V."/>
            <person name="Crous P."/>
            <person name="Smith M.E."/>
        </authorList>
    </citation>
    <scope>NUCLEOTIDE SEQUENCE</scope>
    <source>
        <strain evidence="5">NRRL 3115</strain>
    </source>
</reference>
<evidence type="ECO:0000313" key="6">
    <source>
        <dbReference type="Proteomes" id="UP001151518"/>
    </source>
</evidence>
<feature type="region of interest" description="Disordered" evidence="3">
    <location>
        <begin position="1"/>
        <end position="38"/>
    </location>
</feature>
<dbReference type="Gene3D" id="3.30.1370.10">
    <property type="entry name" value="K Homology domain, type 1"/>
    <property type="match status" value="3"/>
</dbReference>
<organism evidence="5 6">
    <name type="scientific">Coemansia spiralis</name>
    <dbReference type="NCBI Taxonomy" id="417178"/>
    <lineage>
        <taxon>Eukaryota</taxon>
        <taxon>Fungi</taxon>
        <taxon>Fungi incertae sedis</taxon>
        <taxon>Zoopagomycota</taxon>
        <taxon>Kickxellomycotina</taxon>
        <taxon>Kickxellomycetes</taxon>
        <taxon>Kickxellales</taxon>
        <taxon>Kickxellaceae</taxon>
        <taxon>Coemansia</taxon>
    </lineage>
</organism>
<dbReference type="SUPFAM" id="SSF54791">
    <property type="entry name" value="Eukaryotic type KH-domain (KH-domain type I)"/>
    <property type="match status" value="3"/>
</dbReference>